<dbReference type="InterPro" id="IPR015928">
    <property type="entry name" value="Aconitase/3IPM_dehydase_swvl"/>
</dbReference>
<protein>
    <recommendedName>
        <fullName evidence="11">Aconitate hydratase</fullName>
        <shortName evidence="11">Aconitase</shortName>
        <ecNumber evidence="11">4.2.1.3</ecNumber>
    </recommendedName>
</protein>
<comment type="pathway">
    <text evidence="4">Organic acid metabolism; propanoate degradation.</text>
</comment>
<evidence type="ECO:0000256" key="9">
    <source>
        <dbReference type="ARBA" id="ARBA00023014"/>
    </source>
</evidence>
<dbReference type="InterPro" id="IPR006249">
    <property type="entry name" value="Aconitase/IRP2"/>
</dbReference>
<dbReference type="PANTHER" id="PTHR11670">
    <property type="entry name" value="ACONITASE/IRON-RESPONSIVE ELEMENT FAMILY MEMBER"/>
    <property type="match status" value="1"/>
</dbReference>
<dbReference type="InterPro" id="IPR000573">
    <property type="entry name" value="AconitaseA/IPMdHydase_ssu_swvl"/>
</dbReference>
<dbReference type="Gene3D" id="3.30.499.10">
    <property type="entry name" value="Aconitase, domain 3"/>
    <property type="match status" value="2"/>
</dbReference>
<dbReference type="NCBIfam" id="TIGR01341">
    <property type="entry name" value="aconitase_1"/>
    <property type="match status" value="1"/>
</dbReference>
<dbReference type="Gene3D" id="6.10.190.10">
    <property type="match status" value="1"/>
</dbReference>
<dbReference type="Pfam" id="PF00330">
    <property type="entry name" value="Aconitase"/>
    <property type="match status" value="1"/>
</dbReference>
<evidence type="ECO:0000313" key="15">
    <source>
        <dbReference type="Proteomes" id="UP000660885"/>
    </source>
</evidence>
<dbReference type="RefSeq" id="WP_202829629.1">
    <property type="nucleotide sequence ID" value="NZ_JAETWB010000001.1"/>
</dbReference>
<comment type="pathway">
    <text evidence="3">Carbohydrate metabolism; tricarboxylic acid cycle; isocitrate from oxaloacetate: step 2/2.</text>
</comment>
<dbReference type="CDD" id="cd01586">
    <property type="entry name" value="AcnA_IRP"/>
    <property type="match status" value="1"/>
</dbReference>
<dbReference type="EMBL" id="JAETWB010000001">
    <property type="protein sequence ID" value="MBL6076426.1"/>
    <property type="molecule type" value="Genomic_DNA"/>
</dbReference>
<comment type="catalytic activity">
    <reaction evidence="1">
        <text>(2S,3R)-3-hydroxybutane-1,2,3-tricarboxylate = 2-methyl-cis-aconitate + H2O</text>
        <dbReference type="Rhea" id="RHEA:17941"/>
        <dbReference type="ChEBI" id="CHEBI:15377"/>
        <dbReference type="ChEBI" id="CHEBI:57429"/>
        <dbReference type="ChEBI" id="CHEBI:57872"/>
        <dbReference type="EC" id="4.2.1.99"/>
    </reaction>
</comment>
<evidence type="ECO:0000256" key="6">
    <source>
        <dbReference type="ARBA" id="ARBA00022485"/>
    </source>
</evidence>
<dbReference type="CDD" id="cd01580">
    <property type="entry name" value="AcnA_IRP_Swivel"/>
    <property type="match status" value="1"/>
</dbReference>
<dbReference type="GO" id="GO:0003994">
    <property type="term" value="F:aconitate hydratase activity"/>
    <property type="evidence" value="ECO:0007669"/>
    <property type="project" value="UniProtKB-EC"/>
</dbReference>
<evidence type="ECO:0000313" key="14">
    <source>
        <dbReference type="EMBL" id="MBL6076426.1"/>
    </source>
</evidence>
<comment type="similarity">
    <text evidence="5 11">Belongs to the aconitase/IPM isomerase family.</text>
</comment>
<evidence type="ECO:0000256" key="4">
    <source>
        <dbReference type="ARBA" id="ARBA00005026"/>
    </source>
</evidence>
<evidence type="ECO:0000259" key="12">
    <source>
        <dbReference type="Pfam" id="PF00330"/>
    </source>
</evidence>
<evidence type="ECO:0000256" key="2">
    <source>
        <dbReference type="ARBA" id="ARBA00001966"/>
    </source>
</evidence>
<dbReference type="NCBIfam" id="NF009520">
    <property type="entry name" value="PRK12881.1"/>
    <property type="match status" value="1"/>
</dbReference>
<keyword evidence="8 11" id="KW-0408">Iron</keyword>
<evidence type="ECO:0000256" key="8">
    <source>
        <dbReference type="ARBA" id="ARBA00023004"/>
    </source>
</evidence>
<reference evidence="14 15" key="1">
    <citation type="submission" date="2021-01" db="EMBL/GenBank/DDBJ databases">
        <title>Belnapia mucosa sp. nov. and Belnapia arida sp. nov., isolated from the Tabernas Desert (Almeria, Spain).</title>
        <authorList>
            <person name="Molina-Menor E."/>
            <person name="Vidal-Verdu A."/>
            <person name="Calonge A."/>
            <person name="Satari L."/>
            <person name="Pereto J."/>
            <person name="Porcar M."/>
        </authorList>
    </citation>
    <scope>NUCLEOTIDE SEQUENCE [LARGE SCALE GENOMIC DNA]</scope>
    <source>
        <strain evidence="14 15">T18</strain>
    </source>
</reference>
<dbReference type="NCBIfam" id="NF006757">
    <property type="entry name" value="PRK09277.1"/>
    <property type="match status" value="1"/>
</dbReference>
<dbReference type="PRINTS" id="PR00415">
    <property type="entry name" value="ACONITASE"/>
</dbReference>
<dbReference type="InterPro" id="IPR015931">
    <property type="entry name" value="Acnase/IPM_dHydase_lsu_aba_1/3"/>
</dbReference>
<name>A0ABS1TVF5_9PROT</name>
<dbReference type="InterPro" id="IPR036008">
    <property type="entry name" value="Aconitase_4Fe-4S_dom"/>
</dbReference>
<evidence type="ECO:0000256" key="1">
    <source>
        <dbReference type="ARBA" id="ARBA00000118"/>
    </source>
</evidence>
<gene>
    <name evidence="14" type="primary">acnA</name>
    <name evidence="14" type="ORF">JMJ56_00330</name>
</gene>
<dbReference type="SUPFAM" id="SSF53732">
    <property type="entry name" value="Aconitase iron-sulfur domain"/>
    <property type="match status" value="1"/>
</dbReference>
<comment type="function">
    <text evidence="11">Catalyzes the isomerization of citrate to isocitrate via cis-aconitate.</text>
</comment>
<dbReference type="SUPFAM" id="SSF52016">
    <property type="entry name" value="LeuD/IlvD-like"/>
    <property type="match status" value="1"/>
</dbReference>
<dbReference type="InterPro" id="IPR001030">
    <property type="entry name" value="Acoase/IPM_deHydtase_lsu_aba"/>
</dbReference>
<evidence type="ECO:0000256" key="7">
    <source>
        <dbReference type="ARBA" id="ARBA00022723"/>
    </source>
</evidence>
<accession>A0ABS1TVF5</accession>
<evidence type="ECO:0000256" key="3">
    <source>
        <dbReference type="ARBA" id="ARBA00004717"/>
    </source>
</evidence>
<dbReference type="InterPro" id="IPR018136">
    <property type="entry name" value="Aconitase_4Fe-4S_BS"/>
</dbReference>
<proteinExistence type="inferred from homology"/>
<keyword evidence="6 11" id="KW-0004">4Fe-4S</keyword>
<keyword evidence="7" id="KW-0479">Metal-binding</keyword>
<dbReference type="InterPro" id="IPR044137">
    <property type="entry name" value="AcnA_IRP_Swivel"/>
</dbReference>
<dbReference type="Gene3D" id="3.20.19.10">
    <property type="entry name" value="Aconitase, domain 4"/>
    <property type="match status" value="1"/>
</dbReference>
<keyword evidence="9 11" id="KW-0411">Iron-sulfur</keyword>
<comment type="caution">
    <text evidence="14">The sequence shown here is derived from an EMBL/GenBank/DDBJ whole genome shotgun (WGS) entry which is preliminary data.</text>
</comment>
<sequence length="898" mass="97542">MRMIGQDSLKTRRTLEVDGKTYNYFSLPEAARTIGDIARLPYSLKVLLENVLRYEDGRSYTVDDAKSIAGWLPAGHSDKEVPFRPSRILMQDFTGVPAVVDLAAMRDGIIALGGDPRKVNPLVPVDLVIDHSVMVDVSGTPQALQRNVDIEFQRNGERYEFLRWGQAAFDNFRVVPPGTGICHQVNLEYLAQVAWTAQDIGDTYVYPDSCYGTDSHTTMVNGLGVLGWGVGGIEAEAAMLGQPIAMLIPDVIGFKLTGRLREGVTATDLVLTVTQMLRKKGVVGKFVEFFGPGLDDLPLADRATIGNMAPEYGATCGFFPVDATTIGYLRLSGRDEHRIKLVEAYCRAQGMWRDSSTPDPVFTDTLELDMGTVEPSLAGPKRPQDRVALSNAATSFAKDLAAGTMGVPGDEATKRVPVEGANYDLGHGDVVIAAITSCTNTSNPYVMVAAGLVARKAREKGLMPKPWVKTSLAPGSQVVTEYFEKSGLQADLDAIGFQTVGYGCTTCIGNSGPLPDPIVDAVENNKLVAASVLSGNRNFEGRVHANVRANYLASPPLVVAYALAGTITKDITKEPIGTGSDGQPVYLKDIWPTQKEVNDTVHACVTREMFQGRYGDVFKGPEQWQAIRVDADSDTYRWNNGSTYVQNPPYFEGMSADIKPVTSVHGARVLAELADSITTDHISPAGNIRKASPAGEYLLEHQVRQDDFNSYGARRGNHEVMMRGTFANIRIKNEMVPGTEGGVSKHYPSGEVAPIYNTAMKYKAEGVPLVVFGGKEYGTGSSRDWAAKGTFLLGVKAVIAESFERIHRSNLVGMGVLPLVFMNGEDRKSLGIHGDEVIDILGLEQLSPRQTLELVIRRADGTETRTKVLSRIDTADEVEYYKNGGILHYVLRGMAKAA</sequence>
<dbReference type="EC" id="4.2.1.3" evidence="11"/>
<comment type="cofactor">
    <cofactor evidence="2">
        <name>[4Fe-4S] cluster</name>
        <dbReference type="ChEBI" id="CHEBI:49883"/>
    </cofactor>
</comment>
<dbReference type="PROSITE" id="PS00450">
    <property type="entry name" value="ACONITASE_1"/>
    <property type="match status" value="1"/>
</dbReference>
<comment type="catalytic activity">
    <reaction evidence="10 11">
        <text>citrate = D-threo-isocitrate</text>
        <dbReference type="Rhea" id="RHEA:10336"/>
        <dbReference type="ChEBI" id="CHEBI:15562"/>
        <dbReference type="ChEBI" id="CHEBI:16947"/>
        <dbReference type="EC" id="4.2.1.3"/>
    </reaction>
</comment>
<feature type="domain" description="Aconitase A/isopropylmalate dehydratase small subunit swivel" evidence="13">
    <location>
        <begin position="697"/>
        <end position="823"/>
    </location>
</feature>
<dbReference type="PROSITE" id="PS01244">
    <property type="entry name" value="ACONITASE_2"/>
    <property type="match status" value="1"/>
</dbReference>
<keyword evidence="11 14" id="KW-0456">Lyase</keyword>
<evidence type="ECO:0000256" key="10">
    <source>
        <dbReference type="ARBA" id="ARBA00023501"/>
    </source>
</evidence>
<dbReference type="Proteomes" id="UP000660885">
    <property type="component" value="Unassembled WGS sequence"/>
</dbReference>
<evidence type="ECO:0000259" key="13">
    <source>
        <dbReference type="Pfam" id="PF00694"/>
    </source>
</evidence>
<organism evidence="14 15">
    <name type="scientific">Belnapia arida</name>
    <dbReference type="NCBI Taxonomy" id="2804533"/>
    <lineage>
        <taxon>Bacteria</taxon>
        <taxon>Pseudomonadati</taxon>
        <taxon>Pseudomonadota</taxon>
        <taxon>Alphaproteobacteria</taxon>
        <taxon>Acetobacterales</taxon>
        <taxon>Roseomonadaceae</taxon>
        <taxon>Belnapia</taxon>
    </lineage>
</organism>
<dbReference type="Pfam" id="PF00694">
    <property type="entry name" value="Aconitase_C"/>
    <property type="match status" value="1"/>
</dbReference>
<evidence type="ECO:0000256" key="11">
    <source>
        <dbReference type="RuleBase" id="RU361275"/>
    </source>
</evidence>
<evidence type="ECO:0000256" key="5">
    <source>
        <dbReference type="ARBA" id="ARBA00007185"/>
    </source>
</evidence>
<feature type="domain" description="Aconitase/3-isopropylmalate dehydratase large subunit alpha/beta/alpha" evidence="12">
    <location>
        <begin position="78"/>
        <end position="565"/>
    </location>
</feature>
<keyword evidence="15" id="KW-1185">Reference proteome</keyword>